<reference evidence="2" key="1">
    <citation type="submission" date="2023-03" db="EMBL/GenBank/DDBJ databases">
        <title>Massive genome expansion in bonnet fungi (Mycena s.s.) driven by repeated elements and novel gene families across ecological guilds.</title>
        <authorList>
            <consortium name="Lawrence Berkeley National Laboratory"/>
            <person name="Harder C.B."/>
            <person name="Miyauchi S."/>
            <person name="Viragh M."/>
            <person name="Kuo A."/>
            <person name="Thoen E."/>
            <person name="Andreopoulos B."/>
            <person name="Lu D."/>
            <person name="Skrede I."/>
            <person name="Drula E."/>
            <person name="Henrissat B."/>
            <person name="Morin E."/>
            <person name="Kohler A."/>
            <person name="Barry K."/>
            <person name="LaButti K."/>
            <person name="Morin E."/>
            <person name="Salamov A."/>
            <person name="Lipzen A."/>
            <person name="Mereny Z."/>
            <person name="Hegedus B."/>
            <person name="Baldrian P."/>
            <person name="Stursova M."/>
            <person name="Weitz H."/>
            <person name="Taylor A."/>
            <person name="Grigoriev I.V."/>
            <person name="Nagy L.G."/>
            <person name="Martin F."/>
            <person name="Kauserud H."/>
        </authorList>
    </citation>
    <scope>NUCLEOTIDE SEQUENCE</scope>
    <source>
        <strain evidence="2">9284</strain>
    </source>
</reference>
<accession>A0AAD7C7V2</accession>
<name>A0AAD7C7V2_9AGAR</name>
<evidence type="ECO:0000313" key="2">
    <source>
        <dbReference type="EMBL" id="KAJ7641623.1"/>
    </source>
</evidence>
<protein>
    <submittedName>
        <fullName evidence="2">Uncharacterized protein</fullName>
    </submittedName>
</protein>
<evidence type="ECO:0000256" key="1">
    <source>
        <dbReference type="SAM" id="MobiDB-lite"/>
    </source>
</evidence>
<dbReference type="EMBL" id="JARKIF010000004">
    <property type="protein sequence ID" value="KAJ7641623.1"/>
    <property type="molecule type" value="Genomic_DNA"/>
</dbReference>
<dbReference type="Proteomes" id="UP001221142">
    <property type="component" value="Unassembled WGS sequence"/>
</dbReference>
<feature type="region of interest" description="Disordered" evidence="1">
    <location>
        <begin position="101"/>
        <end position="155"/>
    </location>
</feature>
<proteinExistence type="predicted"/>
<evidence type="ECO:0000313" key="3">
    <source>
        <dbReference type="Proteomes" id="UP001221142"/>
    </source>
</evidence>
<comment type="caution">
    <text evidence="2">The sequence shown here is derived from an EMBL/GenBank/DDBJ whole genome shotgun (WGS) entry which is preliminary data.</text>
</comment>
<gene>
    <name evidence="2" type="ORF">FB45DRAFT_1125566</name>
</gene>
<organism evidence="2 3">
    <name type="scientific">Roridomyces roridus</name>
    <dbReference type="NCBI Taxonomy" id="1738132"/>
    <lineage>
        <taxon>Eukaryota</taxon>
        <taxon>Fungi</taxon>
        <taxon>Dikarya</taxon>
        <taxon>Basidiomycota</taxon>
        <taxon>Agaricomycotina</taxon>
        <taxon>Agaricomycetes</taxon>
        <taxon>Agaricomycetidae</taxon>
        <taxon>Agaricales</taxon>
        <taxon>Marasmiineae</taxon>
        <taxon>Mycenaceae</taxon>
        <taxon>Roridomyces</taxon>
    </lineage>
</organism>
<sequence length="440" mass="46965">MPPKGFQSILSALEPKIRVFHRNLMGNGDGVDCTGLANESDVTVSDPFHEHATFISHSHLSRQASPIIPLSVLDNTRRISSLVTTASQAVQYRINGRFAVRPAQTPESVPAEPENSMSDITNTTPASTPAPGPTPGGGTNPTNGTPPAPPTAEQMAAAVTQLQSQMGVLMAALSATQAVQNTATTGAPPAAGVATVAQPVSPPPLVVQQQYTPPLVPHNSPTGASPSLQSLFPDVKPACITSVITHDLEAADLYKLDVRVRDSEPTYSLTATGTFEMNMTRHKAYKNLNSVLLPLNTFFAILTAHLPTRSAATVYFYRYANHLATLAAEYEWPAVLEYHTLSSTGAVARCWPVPTMGGGLGCRASQPLRVCASQTDPGCGEIAEENHGRPINLIQRTVPQIQCWHVRLSMRVETSTHLLCPGLWEGPPPHAARIGRRPDV</sequence>
<dbReference type="AlphaFoldDB" id="A0AAD7C7V2"/>
<keyword evidence="3" id="KW-1185">Reference proteome</keyword>